<dbReference type="Gene3D" id="3.30.310.160">
    <property type="entry name" value="YycH protein, domain 2"/>
    <property type="match status" value="1"/>
</dbReference>
<dbReference type="EMBL" id="JBHSTE010000005">
    <property type="protein sequence ID" value="MFC6334275.1"/>
    <property type="molecule type" value="Genomic_DNA"/>
</dbReference>
<dbReference type="RefSeq" id="WP_379236614.1">
    <property type="nucleotide sequence ID" value="NZ_JBHSTE010000005.1"/>
</dbReference>
<sequence>MIERLKTGILIVLVALSLVQTYFLAYRMPWLGTTTRSDQDYVNTELLGQSSNVEQIIYPEELILHLGNDEHSIIYPNTQFYELIVRQRLASREFKGFQVLVKSPLNWEELRRQHKGIELSFTQGVSFELLKRLMKLNTDGVQDNVQLSGIYIYAVEESEEVQAYFFDQNGSTVYQALHVDLTVKDIGDYVGFGEYLPRYTYVRDHLYVASEPIQATEYMYSYEVFTPEQMQRSLFFDSSSTRAIVNRSGSQIYTDGKRGLKVEQNGLWINYTNSVATQTNNVPLGENVFLAVDFVNQHGGWDTSYQLVKVPTQDERYVRFRKYIDQYPVIDISPFNYGYIQLGVQQGVVVEYERSLIKLPQQADRKEIRWLFGGKMLTNQLELYEFADDIVSIYPALKVIPQQEQKIQFVPIWAALLKDGREEVLMDAMPVGYDPERGGRGPQQ</sequence>
<dbReference type="Proteomes" id="UP001596233">
    <property type="component" value="Unassembled WGS sequence"/>
</dbReference>
<evidence type="ECO:0000313" key="3">
    <source>
        <dbReference type="Proteomes" id="UP001596233"/>
    </source>
</evidence>
<dbReference type="CDD" id="cd15787">
    <property type="entry name" value="YycH_N"/>
    <property type="match status" value="1"/>
</dbReference>
<organism evidence="2 3">
    <name type="scientific">Paenibacillus septentrionalis</name>
    <dbReference type="NCBI Taxonomy" id="429342"/>
    <lineage>
        <taxon>Bacteria</taxon>
        <taxon>Bacillati</taxon>
        <taxon>Bacillota</taxon>
        <taxon>Bacilli</taxon>
        <taxon>Bacillales</taxon>
        <taxon>Paenibacillaceae</taxon>
        <taxon>Paenibacillus</taxon>
    </lineage>
</organism>
<name>A0ABW1V6L0_9BACL</name>
<feature type="domain" description="Regulatory protein YycH" evidence="1">
    <location>
        <begin position="3"/>
        <end position="415"/>
    </location>
</feature>
<proteinExistence type="predicted"/>
<comment type="caution">
    <text evidence="2">The sequence shown here is derived from an EMBL/GenBank/DDBJ whole genome shotgun (WGS) entry which is preliminary data.</text>
</comment>
<accession>A0ABW1V6L0</accession>
<dbReference type="InterPro" id="IPR009996">
    <property type="entry name" value="YycH"/>
</dbReference>
<evidence type="ECO:0000259" key="1">
    <source>
        <dbReference type="Pfam" id="PF07435"/>
    </source>
</evidence>
<gene>
    <name evidence="2" type="ORF">ACFP56_16730</name>
</gene>
<evidence type="ECO:0000313" key="2">
    <source>
        <dbReference type="EMBL" id="MFC6334275.1"/>
    </source>
</evidence>
<dbReference type="Pfam" id="PF07435">
    <property type="entry name" value="YycH"/>
    <property type="match status" value="1"/>
</dbReference>
<dbReference type="InterPro" id="IPR042274">
    <property type="entry name" value="YycH/YycI_2"/>
</dbReference>
<keyword evidence="3" id="KW-1185">Reference proteome</keyword>
<reference evidence="3" key="1">
    <citation type="journal article" date="2019" name="Int. J. Syst. Evol. Microbiol.">
        <title>The Global Catalogue of Microorganisms (GCM) 10K type strain sequencing project: providing services to taxonomists for standard genome sequencing and annotation.</title>
        <authorList>
            <consortium name="The Broad Institute Genomics Platform"/>
            <consortium name="The Broad Institute Genome Sequencing Center for Infectious Disease"/>
            <person name="Wu L."/>
            <person name="Ma J."/>
        </authorList>
    </citation>
    <scope>NUCLEOTIDE SEQUENCE [LARGE SCALE GENOMIC DNA]</scope>
    <source>
        <strain evidence="3">PCU 280</strain>
    </source>
</reference>
<protein>
    <submittedName>
        <fullName evidence="2">YycH family regulatory protein</fullName>
    </submittedName>
</protein>